<sequence length="685" mass="73943">MAKLEEEQGGMNGHQLNPLNVSRSRSVCETVNGSHRYTVKGFSLAKGMGPGRYLSSDTFTVGGYQWAVYFYPDGKNPEDNSLYVSVFIALASEGTDVRALFELTLVDQSSKGRHKVHSHFDRALEAGPYTLKYRGSMWGYKRFYRRTSLETSDYLKDDCLIMNCTVGVVRNHIETPTQLSISVPPPDLGQCLKELFTSGIGSDIDFEVGDETFKAHKQILAARSPVFSAQFFGLIGNPNVDKIVVEDVEPPIFKAMLLFIYSDELPDVHDLTGSVSMCTSTIMTEGFNYLEATCPSLLSDLLATVAVVDDDSSPISRKRSGSGRLLTWGSTDDLGQSYLTSGKHEVLDSLMLKESPEAFPLPTEVAIVKAAAGWAHCVAVTAYGEVYTWGWTECVPTGRIIGDQSLGGTSEKDEMHSASLNDQGSPRSQMSRTSRGTVSGPDCSGGKESTKRRRLSSAKIGYESPTSGDDTLSALPCLVTLNTGVKIAMVAAGGRHTLALSDVVASGKDQSPAATKGNKTSEGQAYKVTGSCIKAIACGGRHSVVVTGIVEKMEKKQSIMLKMRSTVIWEMTFVALCCGFCIAFFRKKANNTFSILPFSLLLAIFVQCGQGTTDDELSPTFVSSLLGIEIQGIAAGLWHTVCTSVNGDVYSFGGNQFGQLGTGSDQAEVWSLSQLDLKTKLVISL</sequence>
<dbReference type="PRINTS" id="PR00633">
    <property type="entry name" value="RCCNDNSATION"/>
</dbReference>
<protein>
    <submittedName>
        <fullName evidence="7">Putative BTB/POZ and MATH domain-containing protein 3</fullName>
    </submittedName>
</protein>
<dbReference type="EMBL" id="CM017875">
    <property type="protein sequence ID" value="KAG1337831.1"/>
    <property type="molecule type" value="Genomic_DNA"/>
</dbReference>
<evidence type="ECO:0000256" key="2">
    <source>
        <dbReference type="PROSITE-ProRule" id="PRU00235"/>
    </source>
</evidence>
<feature type="domain" description="BTB" evidence="5">
    <location>
        <begin position="202"/>
        <end position="265"/>
    </location>
</feature>
<evidence type="ECO:0000259" key="5">
    <source>
        <dbReference type="PROSITE" id="PS50097"/>
    </source>
</evidence>
<dbReference type="Gene3D" id="2.130.10.30">
    <property type="entry name" value="Regulator of chromosome condensation 1/beta-lactamase-inhibitor protein II"/>
    <property type="match status" value="3"/>
</dbReference>
<accession>A0A8K0I4Q7</accession>
<dbReference type="Pfam" id="PF13540">
    <property type="entry name" value="RCC1_2"/>
    <property type="match status" value="1"/>
</dbReference>
<dbReference type="CDD" id="cd00121">
    <property type="entry name" value="MATH"/>
    <property type="match status" value="1"/>
</dbReference>
<name>A0A8K0I4Q7_COCNU</name>
<dbReference type="Gene3D" id="3.30.710.10">
    <property type="entry name" value="Potassium Channel Kv1.1, Chain A"/>
    <property type="match status" value="1"/>
</dbReference>
<dbReference type="PANTHER" id="PTHR26379">
    <property type="entry name" value="BTB/POZ AND MATH DOMAIN-CONTAINING PROTEIN 1"/>
    <property type="match status" value="1"/>
</dbReference>
<dbReference type="PROSITE" id="PS50012">
    <property type="entry name" value="RCC1_3"/>
    <property type="match status" value="1"/>
</dbReference>
<dbReference type="InterPro" id="IPR000408">
    <property type="entry name" value="Reg_chr_condens"/>
</dbReference>
<dbReference type="SMART" id="SM00061">
    <property type="entry name" value="MATH"/>
    <property type="match status" value="1"/>
</dbReference>
<dbReference type="Pfam" id="PF22486">
    <property type="entry name" value="MATH_2"/>
    <property type="match status" value="1"/>
</dbReference>
<evidence type="ECO:0000259" key="6">
    <source>
        <dbReference type="PROSITE" id="PS50144"/>
    </source>
</evidence>
<evidence type="ECO:0000313" key="8">
    <source>
        <dbReference type="Proteomes" id="UP000797356"/>
    </source>
</evidence>
<feature type="region of interest" description="Disordered" evidence="3">
    <location>
        <begin position="405"/>
        <end position="467"/>
    </location>
</feature>
<dbReference type="SUPFAM" id="SSF49599">
    <property type="entry name" value="TRAF domain-like"/>
    <property type="match status" value="1"/>
</dbReference>
<keyword evidence="4" id="KW-0812">Transmembrane</keyword>
<evidence type="ECO:0000313" key="7">
    <source>
        <dbReference type="EMBL" id="KAG1337831.1"/>
    </source>
</evidence>
<keyword evidence="4" id="KW-1133">Transmembrane helix</keyword>
<keyword evidence="4" id="KW-0472">Membrane</keyword>
<dbReference type="SUPFAM" id="SSF54695">
    <property type="entry name" value="POZ domain"/>
    <property type="match status" value="1"/>
</dbReference>
<comment type="caution">
    <text evidence="7">The sequence shown here is derived from an EMBL/GenBank/DDBJ whole genome shotgun (WGS) entry which is preliminary data.</text>
</comment>
<dbReference type="PANTHER" id="PTHR26379:SF293">
    <property type="entry name" value="BTB_POZ AND MATH DOMAIN-CONTAINING PROTEIN 3"/>
    <property type="match status" value="1"/>
</dbReference>
<gene>
    <name evidence="7" type="ORF">COCNU_04G001370</name>
</gene>
<dbReference type="GO" id="GO:0016567">
    <property type="term" value="P:protein ubiquitination"/>
    <property type="evidence" value="ECO:0007669"/>
    <property type="project" value="InterPro"/>
</dbReference>
<dbReference type="Pfam" id="PF00651">
    <property type="entry name" value="BTB"/>
    <property type="match status" value="1"/>
</dbReference>
<dbReference type="SUPFAM" id="SSF50985">
    <property type="entry name" value="RCC1/BLIP-II"/>
    <property type="match status" value="1"/>
</dbReference>
<feature type="domain" description="MATH" evidence="6">
    <location>
        <begin position="32"/>
        <end position="166"/>
    </location>
</feature>
<feature type="repeat" description="RCC1" evidence="2">
    <location>
        <begin position="323"/>
        <end position="383"/>
    </location>
</feature>
<feature type="compositionally biased region" description="Polar residues" evidence="3">
    <location>
        <begin position="418"/>
        <end position="437"/>
    </location>
</feature>
<dbReference type="Gene3D" id="2.60.210.10">
    <property type="entry name" value="Apoptosis, Tumor Necrosis Factor Receptor Associated Protein 2, Chain A"/>
    <property type="match status" value="1"/>
</dbReference>
<dbReference type="InterPro" id="IPR011333">
    <property type="entry name" value="SKP1/BTB/POZ_sf"/>
</dbReference>
<keyword evidence="8" id="KW-1185">Reference proteome</keyword>
<evidence type="ECO:0000256" key="1">
    <source>
        <dbReference type="ARBA" id="ARBA00004906"/>
    </source>
</evidence>
<dbReference type="AlphaFoldDB" id="A0A8K0I4Q7"/>
<dbReference type="InterPro" id="IPR008974">
    <property type="entry name" value="TRAF-like"/>
</dbReference>
<reference evidence="7" key="1">
    <citation type="journal article" date="2017" name="Gigascience">
        <title>The genome draft of coconut (Cocos nucifera).</title>
        <authorList>
            <person name="Xiao Y."/>
            <person name="Xu P."/>
            <person name="Fan H."/>
            <person name="Baudouin L."/>
            <person name="Xia W."/>
            <person name="Bocs S."/>
            <person name="Xu J."/>
            <person name="Li Q."/>
            <person name="Guo A."/>
            <person name="Zhou L."/>
            <person name="Li J."/>
            <person name="Wu Y."/>
            <person name="Ma Z."/>
            <person name="Armero A."/>
            <person name="Issali A.E."/>
            <person name="Liu N."/>
            <person name="Peng M."/>
            <person name="Yang Y."/>
        </authorList>
    </citation>
    <scope>NUCLEOTIDE SEQUENCE</scope>
    <source>
        <tissue evidence="7">Spear leaf of Hainan Tall coconut</tissue>
    </source>
</reference>
<dbReference type="InterPro" id="IPR002083">
    <property type="entry name" value="MATH/TRAF_dom"/>
</dbReference>
<dbReference type="SMART" id="SM00225">
    <property type="entry name" value="BTB"/>
    <property type="match status" value="1"/>
</dbReference>
<dbReference type="PROSITE" id="PS50144">
    <property type="entry name" value="MATH"/>
    <property type="match status" value="1"/>
</dbReference>
<dbReference type="PROSITE" id="PS50097">
    <property type="entry name" value="BTB"/>
    <property type="match status" value="1"/>
</dbReference>
<evidence type="ECO:0000256" key="3">
    <source>
        <dbReference type="SAM" id="MobiDB-lite"/>
    </source>
</evidence>
<comment type="pathway">
    <text evidence="1">Protein modification; protein ubiquitination.</text>
</comment>
<dbReference type="InterPro" id="IPR000210">
    <property type="entry name" value="BTB/POZ_dom"/>
</dbReference>
<reference evidence="7" key="2">
    <citation type="submission" date="2019-07" db="EMBL/GenBank/DDBJ databases">
        <authorList>
            <person name="Yang Y."/>
            <person name="Bocs S."/>
            <person name="Baudouin L."/>
        </authorList>
    </citation>
    <scope>NUCLEOTIDE SEQUENCE</scope>
    <source>
        <tissue evidence="7">Spear leaf of Hainan Tall coconut</tissue>
    </source>
</reference>
<dbReference type="OrthoDB" id="6359816at2759"/>
<feature type="transmembrane region" description="Helical" evidence="4">
    <location>
        <begin position="567"/>
        <end position="585"/>
    </location>
</feature>
<dbReference type="InterPro" id="IPR009091">
    <property type="entry name" value="RCC1/BLIP-II"/>
</dbReference>
<evidence type="ECO:0000256" key="4">
    <source>
        <dbReference type="SAM" id="Phobius"/>
    </source>
</evidence>
<proteinExistence type="predicted"/>
<organism evidence="7 8">
    <name type="scientific">Cocos nucifera</name>
    <name type="common">Coconut palm</name>
    <dbReference type="NCBI Taxonomy" id="13894"/>
    <lineage>
        <taxon>Eukaryota</taxon>
        <taxon>Viridiplantae</taxon>
        <taxon>Streptophyta</taxon>
        <taxon>Embryophyta</taxon>
        <taxon>Tracheophyta</taxon>
        <taxon>Spermatophyta</taxon>
        <taxon>Magnoliopsida</taxon>
        <taxon>Liliopsida</taxon>
        <taxon>Arecaceae</taxon>
        <taxon>Arecoideae</taxon>
        <taxon>Cocoseae</taxon>
        <taxon>Attaleinae</taxon>
        <taxon>Cocos</taxon>
    </lineage>
</organism>
<dbReference type="Proteomes" id="UP000797356">
    <property type="component" value="Chromosome 4"/>
</dbReference>
<dbReference type="InterPro" id="IPR045005">
    <property type="entry name" value="BPM1-6"/>
</dbReference>